<reference evidence="3 4" key="1">
    <citation type="submission" date="2021-03" db="EMBL/GenBank/DDBJ databases">
        <title>Genomic Encyclopedia of Type Strains, Phase IV (KMG-IV): sequencing the most valuable type-strain genomes for metagenomic binning, comparative biology and taxonomic classification.</title>
        <authorList>
            <person name="Goeker M."/>
        </authorList>
    </citation>
    <scope>NUCLEOTIDE SEQUENCE [LARGE SCALE GENOMIC DNA]</scope>
    <source>
        <strain evidence="3 4">DSM 24950</strain>
    </source>
</reference>
<sequence length="556" mass="62370">MQNIASQKKWAAMLLTVLTASSLIAGCSGNKDALEPNKSSSSTDGSGNTQRSGGEGKDEVGYPAQMSYWVPLDANVAATLKNFSDVGMYKKLQEVTGTKVEFKHPSADSTQRTEQLNLMLASKNLPDVIEYTWTEVGGGPENAIQTGTILKLNDLIDKYAPNFKKYLKENPDIAKMVKTDNGSIYSFPFIRGDSKLMVFYGPIFRKDWLDKVHMDAPKTIDEWEKVLTAFRDQDPNGNGQKDEIPFLLKYNEVRDATRNSLIGAWGIGAQFYQVDGKVKYGEIQPEYKQFLTTMRKWYQEGLIDPDFAAMDAKLMDAKVTSNKLGSFYGLSGGNIGNYLGLMKDKNPNFNLVAASHPTLKQGATPVLGQKDKPYKGVGAAISGKAKNPEQIVKWLDYAYSEEGRLLYNFGVEGKTYEMVNGYPTYTKLITDNPNGLSMVQSMAQWMRSNYSGPFVQDKRYVEQYYKLDQQKTALETWSKAENTILMPPLTLTAEENKRYSSIMNDVNTYAEEMGLKFIMGDEPLDNFDKFVNTLKKFGIEEAVKIQQAALDRYKAR</sequence>
<protein>
    <submittedName>
        <fullName evidence="3">Aldouronate transport system substrate-binding protein</fullName>
    </submittedName>
</protein>
<comment type="caution">
    <text evidence="3">The sequence shown here is derived from an EMBL/GenBank/DDBJ whole genome shotgun (WGS) entry which is preliminary data.</text>
</comment>
<dbReference type="RefSeq" id="WP_167066262.1">
    <property type="nucleotide sequence ID" value="NZ_JAAOZR010000045.1"/>
</dbReference>
<gene>
    <name evidence="3" type="ORF">J2Z65_002416</name>
</gene>
<evidence type="ECO:0000313" key="4">
    <source>
        <dbReference type="Proteomes" id="UP001519344"/>
    </source>
</evidence>
<feature type="chain" id="PRO_5046464549" evidence="2">
    <location>
        <begin position="26"/>
        <end position="556"/>
    </location>
</feature>
<dbReference type="Proteomes" id="UP001519344">
    <property type="component" value="Unassembled WGS sequence"/>
</dbReference>
<accession>A0ABS4HXI8</accession>
<feature type="signal peptide" evidence="2">
    <location>
        <begin position="1"/>
        <end position="25"/>
    </location>
</feature>
<proteinExistence type="predicted"/>
<dbReference type="Gene3D" id="3.40.190.10">
    <property type="entry name" value="Periplasmic binding protein-like II"/>
    <property type="match status" value="2"/>
</dbReference>
<dbReference type="SUPFAM" id="SSF53850">
    <property type="entry name" value="Periplasmic binding protein-like II"/>
    <property type="match status" value="1"/>
</dbReference>
<keyword evidence="4" id="KW-1185">Reference proteome</keyword>
<evidence type="ECO:0000256" key="1">
    <source>
        <dbReference type="SAM" id="MobiDB-lite"/>
    </source>
</evidence>
<dbReference type="EMBL" id="JAGGKV010000005">
    <property type="protein sequence ID" value="MBP1963200.1"/>
    <property type="molecule type" value="Genomic_DNA"/>
</dbReference>
<dbReference type="Pfam" id="PF01547">
    <property type="entry name" value="SBP_bac_1"/>
    <property type="match status" value="1"/>
</dbReference>
<evidence type="ECO:0000313" key="3">
    <source>
        <dbReference type="EMBL" id="MBP1963200.1"/>
    </source>
</evidence>
<name>A0ABS4HXI8_9BACL</name>
<dbReference type="InterPro" id="IPR006059">
    <property type="entry name" value="SBP"/>
</dbReference>
<keyword evidence="2" id="KW-0732">Signal</keyword>
<organism evidence="3 4">
    <name type="scientific">Paenibacillus aceris</name>
    <dbReference type="NCBI Taxonomy" id="869555"/>
    <lineage>
        <taxon>Bacteria</taxon>
        <taxon>Bacillati</taxon>
        <taxon>Bacillota</taxon>
        <taxon>Bacilli</taxon>
        <taxon>Bacillales</taxon>
        <taxon>Paenibacillaceae</taxon>
        <taxon>Paenibacillus</taxon>
    </lineage>
</organism>
<feature type="region of interest" description="Disordered" evidence="1">
    <location>
        <begin position="29"/>
        <end position="60"/>
    </location>
</feature>
<feature type="compositionally biased region" description="Polar residues" evidence="1">
    <location>
        <begin position="37"/>
        <end position="52"/>
    </location>
</feature>
<evidence type="ECO:0000256" key="2">
    <source>
        <dbReference type="SAM" id="SignalP"/>
    </source>
</evidence>